<dbReference type="InterPro" id="IPR042188">
    <property type="entry name" value="MmgE/PrpD_sf_2"/>
</dbReference>
<comment type="similarity">
    <text evidence="1">Belongs to the PrpD family.</text>
</comment>
<dbReference type="InterPro" id="IPR036148">
    <property type="entry name" value="MmgE/PrpD_sf"/>
</dbReference>
<evidence type="ECO:0000313" key="5">
    <source>
        <dbReference type="Proteomes" id="UP000708338"/>
    </source>
</evidence>
<protein>
    <submittedName>
        <fullName evidence="4">MmgE/PrpD family protein</fullName>
    </submittedName>
</protein>
<dbReference type="PANTHER" id="PTHR16943:SF8">
    <property type="entry name" value="2-METHYLCITRATE DEHYDRATASE"/>
    <property type="match status" value="1"/>
</dbReference>
<dbReference type="Proteomes" id="UP000708338">
    <property type="component" value="Unassembled WGS sequence"/>
</dbReference>
<dbReference type="PANTHER" id="PTHR16943">
    <property type="entry name" value="2-METHYLCITRATE DEHYDRATASE-RELATED"/>
    <property type="match status" value="1"/>
</dbReference>
<evidence type="ECO:0000259" key="3">
    <source>
        <dbReference type="Pfam" id="PF19305"/>
    </source>
</evidence>
<dbReference type="GO" id="GO:0016829">
    <property type="term" value="F:lyase activity"/>
    <property type="evidence" value="ECO:0007669"/>
    <property type="project" value="InterPro"/>
</dbReference>
<dbReference type="Gene3D" id="3.30.1330.120">
    <property type="entry name" value="2-methylcitrate dehydratase PrpD"/>
    <property type="match status" value="1"/>
</dbReference>
<gene>
    <name evidence="4" type="ORF">GPL26_28250</name>
</gene>
<sequence>MGFRVNEINTNYTQVLSDYLEQITYDQIPEDVIERAKMMALQTIGVSLAAKESPIAGHVLKFAETLNGGPGGKATSWIGGTKLSPSNAVLVNGTIADALDWEDCSWTGHPSASIIPVAWAIAQAEGKSGKDFLTAVVGGFEVYQRIAMAVQPPADWDVFKGWGLTSWQIFGATAPACKLLGLSSEQINQAFGISAACTPITCVLAHSTMSSLYHYEHGIRSKDGVSAAELAKIGIDKAMDCFDDQYSFGFHLTEEQRPEWYTKDLGSKYLIMETLMKHWPANMWLQTPLEITNDLITKNNITAEDVEEVILDPPTFGRMALSENGYDSMMLAQFSIPFALAALICDPNPSAGWYSEDNLVNPRVLALAKKVHGSDAKPHGLMESFDMFRKGTYPMKSVTIRTKDGKVYQESMDCHLGHPANMMTREQFVDRFKVQVSHVMDSEQAEEWIHIICNIEKYHNITDVADRLFV</sequence>
<dbReference type="InterPro" id="IPR005656">
    <property type="entry name" value="MmgE_PrpD"/>
</dbReference>
<dbReference type="InterPro" id="IPR042183">
    <property type="entry name" value="MmgE/PrpD_sf_1"/>
</dbReference>
<evidence type="ECO:0000313" key="4">
    <source>
        <dbReference type="EMBL" id="MBT9813465.1"/>
    </source>
</evidence>
<dbReference type="InterPro" id="IPR045336">
    <property type="entry name" value="MmgE_PrpD_N"/>
</dbReference>
<evidence type="ECO:0000256" key="1">
    <source>
        <dbReference type="ARBA" id="ARBA00006174"/>
    </source>
</evidence>
<name>A0A3E2V5I3_9FIRM</name>
<accession>A0A3E2V5I3</accession>
<dbReference type="Gene3D" id="1.10.4100.10">
    <property type="entry name" value="2-methylcitrate dehydratase PrpD"/>
    <property type="match status" value="1"/>
</dbReference>
<feature type="domain" description="MmgE/PrpD N-terminal" evidence="2">
    <location>
        <begin position="16"/>
        <end position="259"/>
    </location>
</feature>
<proteinExistence type="inferred from homology"/>
<evidence type="ECO:0000259" key="2">
    <source>
        <dbReference type="Pfam" id="PF03972"/>
    </source>
</evidence>
<dbReference type="SUPFAM" id="SSF103378">
    <property type="entry name" value="2-methylcitrate dehydratase PrpD"/>
    <property type="match status" value="1"/>
</dbReference>
<dbReference type="EMBL" id="WQPS01000141">
    <property type="protein sequence ID" value="MBT9813465.1"/>
    <property type="molecule type" value="Genomic_DNA"/>
</dbReference>
<comment type="caution">
    <text evidence="4">The sequence shown here is derived from an EMBL/GenBank/DDBJ whole genome shotgun (WGS) entry which is preliminary data.</text>
</comment>
<reference evidence="4" key="1">
    <citation type="journal article" date="2021" name="Gut Microbes">
        <title>A synthetic consortium of 100 gut commensals modulates the composition and function in a colon model of the microbiome of elderly subjects.</title>
        <authorList>
            <person name="Perez M."/>
            <person name="Ntemiri A."/>
            <person name="Tan H."/>
            <person name="Harris H.M.B."/>
            <person name="Roager H.M."/>
            <person name="Ribiere C."/>
            <person name="O'Toole P.W."/>
        </authorList>
    </citation>
    <scope>NUCLEOTIDE SEQUENCE</scope>
    <source>
        <strain evidence="4">MCC335</strain>
    </source>
</reference>
<organism evidence="4 5">
    <name type="scientific">Enterocloster citroniae</name>
    <dbReference type="NCBI Taxonomy" id="358743"/>
    <lineage>
        <taxon>Bacteria</taxon>
        <taxon>Bacillati</taxon>
        <taxon>Bacillota</taxon>
        <taxon>Clostridia</taxon>
        <taxon>Lachnospirales</taxon>
        <taxon>Lachnospiraceae</taxon>
        <taxon>Enterocloster</taxon>
    </lineage>
</organism>
<dbReference type="InterPro" id="IPR045337">
    <property type="entry name" value="MmgE_PrpD_C"/>
</dbReference>
<dbReference type="AlphaFoldDB" id="A0A3E2V5I3"/>
<dbReference type="Pfam" id="PF19305">
    <property type="entry name" value="MmgE_PrpD_C"/>
    <property type="match status" value="1"/>
</dbReference>
<dbReference type="RefSeq" id="WP_083425179.1">
    <property type="nucleotide sequence ID" value="NZ_CABJDD010000017.1"/>
</dbReference>
<feature type="domain" description="MmgE/PrpD C-terminal" evidence="3">
    <location>
        <begin position="279"/>
        <end position="454"/>
    </location>
</feature>
<dbReference type="Pfam" id="PF03972">
    <property type="entry name" value="MmgE_PrpD_N"/>
    <property type="match status" value="1"/>
</dbReference>